<keyword evidence="2" id="KW-0472">Membrane</keyword>
<name>A0A4Q7WYV9_9ACTN</name>
<dbReference type="AlphaFoldDB" id="A0A4Q7WYV9"/>
<evidence type="ECO:0000256" key="2">
    <source>
        <dbReference type="SAM" id="Phobius"/>
    </source>
</evidence>
<evidence type="ECO:0000313" key="4">
    <source>
        <dbReference type="Proteomes" id="UP000292027"/>
    </source>
</evidence>
<dbReference type="OrthoDB" id="4222977at2"/>
<keyword evidence="4" id="KW-1185">Reference proteome</keyword>
<dbReference type="EMBL" id="SHKR01000012">
    <property type="protein sequence ID" value="RZU15772.1"/>
    <property type="molecule type" value="Genomic_DNA"/>
</dbReference>
<keyword evidence="2" id="KW-0812">Transmembrane</keyword>
<evidence type="ECO:0008006" key="5">
    <source>
        <dbReference type="Google" id="ProtNLM"/>
    </source>
</evidence>
<organism evidence="3 4">
    <name type="scientific">Kribbella rubisoli</name>
    <dbReference type="NCBI Taxonomy" id="3075929"/>
    <lineage>
        <taxon>Bacteria</taxon>
        <taxon>Bacillati</taxon>
        <taxon>Actinomycetota</taxon>
        <taxon>Actinomycetes</taxon>
        <taxon>Propionibacteriales</taxon>
        <taxon>Kribbellaceae</taxon>
        <taxon>Kribbella</taxon>
    </lineage>
</organism>
<keyword evidence="2" id="KW-1133">Transmembrane helix</keyword>
<reference evidence="3 4" key="1">
    <citation type="journal article" date="2015" name="Stand. Genomic Sci.">
        <title>Genomic Encyclopedia of Bacterial and Archaeal Type Strains, Phase III: the genomes of soil and plant-associated and newly described type strains.</title>
        <authorList>
            <person name="Whitman W.B."/>
            <person name="Woyke T."/>
            <person name="Klenk H.P."/>
            <person name="Zhou Y."/>
            <person name="Lilburn T.G."/>
            <person name="Beck B.J."/>
            <person name="De Vos P."/>
            <person name="Vandamme P."/>
            <person name="Eisen J.A."/>
            <person name="Garrity G."/>
            <person name="Hugenholtz P."/>
            <person name="Kyrpides N.C."/>
        </authorList>
    </citation>
    <scope>NUCLEOTIDE SEQUENCE [LARGE SCALE GENOMIC DNA]</scope>
    <source>
        <strain evidence="3 4">VKM Ac-2540</strain>
    </source>
</reference>
<proteinExistence type="predicted"/>
<evidence type="ECO:0000313" key="3">
    <source>
        <dbReference type="EMBL" id="RZU15772.1"/>
    </source>
</evidence>
<protein>
    <recommendedName>
        <fullName evidence="5">Septum formation-related domain-containing protein</fullName>
    </recommendedName>
</protein>
<dbReference type="Proteomes" id="UP000292027">
    <property type="component" value="Unassembled WGS sequence"/>
</dbReference>
<dbReference type="RefSeq" id="WP_130444590.1">
    <property type="nucleotide sequence ID" value="NZ_SHKR01000012.1"/>
</dbReference>
<accession>A0A4Q7WYV9</accession>
<feature type="region of interest" description="Disordered" evidence="1">
    <location>
        <begin position="386"/>
        <end position="410"/>
    </location>
</feature>
<gene>
    <name evidence="3" type="ORF">EV645_3310</name>
</gene>
<feature type="compositionally biased region" description="Basic residues" evidence="1">
    <location>
        <begin position="401"/>
        <end position="410"/>
    </location>
</feature>
<feature type="transmembrane region" description="Helical" evidence="2">
    <location>
        <begin position="417"/>
        <end position="435"/>
    </location>
</feature>
<comment type="caution">
    <text evidence="3">The sequence shown here is derived from an EMBL/GenBank/DDBJ whole genome shotgun (WGS) entry which is preliminary data.</text>
</comment>
<evidence type="ECO:0000256" key="1">
    <source>
        <dbReference type="SAM" id="MobiDB-lite"/>
    </source>
</evidence>
<sequence>MPDPIVDEMRRLAGPELYRRNAFRISGLLADADGRTTRQVSQRLRAALEMGADVDLGTATSSDPHEIQAACDLILGDPRRRLVHEVFAPWGTNVSDCGCSLELHKNHDLAVKAHSNAIAREQSGEWGKTPPDSEWTRARQSWGKVVPGLARHLEHRVRDLDDRQLDKSAVEEIRRELPRALTQPAVDLAVSGPTTRAARLVSHAQRFPMAAALHRRLLMSAANPLYEELEDRRTQIAQRIGDGPVDPIVAEIEDDLLPRLARLDALLPPGKNPRTSALHDQLAILLNNCAVELMNRGEFNDGRAERYLEQAATVAIDQHELSLVRDNRQMLDVNRRAMESFRSQVDQLYRLQGKTAAVRLLRQVRRETKLQTLRAEIDKMLASISAGRSPSSPYRPPTKQRTVRPPRTRGQRRRRALVAWLIVLALIGLGVWHWWPREVNVYHDKIADNPPAGTCLGKQADDWLSEPTKLRGSDCDKPHWGEVLAYVPITKAPAPYPGAVQTTALANFLCGEALVQHELSETECVVNAINASAQSWNTGKNSSKYENYAACVMHRHDGANIPASEAPRPNKPTGPKPVSMSLFTTNVALNAPVGTCVRDAIGDRLTDTVKIVRCSEWHWAQIFGYPTIYKPGQPWPGDNAVIAAAQKACARGIPSLPGFSSWAGSPDSSWWKDPKQTKYAYCLVHRADDKPFKGALT</sequence>